<evidence type="ECO:0000313" key="2">
    <source>
        <dbReference type="Proteomes" id="UP001302745"/>
    </source>
</evidence>
<name>A0AAN6VGV6_9PEZI</name>
<dbReference type="GO" id="GO:0051118">
    <property type="term" value="F:glucan endo-1,3-alpha-glucosidase activity"/>
    <property type="evidence" value="ECO:0007669"/>
    <property type="project" value="InterPro"/>
</dbReference>
<dbReference type="Proteomes" id="UP001302745">
    <property type="component" value="Unassembled WGS sequence"/>
</dbReference>
<accession>A0AAN6VGV6</accession>
<dbReference type="InterPro" id="IPR005197">
    <property type="entry name" value="Glyco_hydro_71"/>
</dbReference>
<dbReference type="AlphaFoldDB" id="A0AAN6VGV6"/>
<sequence>MAKSGTTTFNQENVVAWYRETPGSACGTGGTTGNTASQLQQTHAPAVLAQDRIFYAALLGSPASVSASIGGQSVAGTWDIAPSGGVGLYRGSVPMGGRTGAVVVSITRSGSGVVQASGNPITTACTGGMTNWNPIVISGSPRSIAPATPLSLAGSVCTSGFGDPKYLDLCSFACRYGYCPSVCTCTSLGAAVEKPAALNVNGCPKAGMDSTYLGLCSFGCNYGYCPPSLCQVHPAGHVCTAPNPTAPPIPVCVSGMADGAHADLCSFSCYYGFCPPEICTCTQAGSATGAPAPPPVTGMVGGPKAGTVDYDLCQWACQHGNCPSHLCTCSGSGCPSGGGTPGGLFFQFPSKLAATQSLSGRLMGGLGFDWGGPSFDRGPVDEPVCRLSSSCTRQDQGYESRCGPYEVKLGWDKDGCEGGGSYYGRSICCPASEAVTKCVWRGEESDGGCNGQCQPGETQLWQSPWGNKPDRCKRGTKAFCCQAIEYSLVTRGCHWKTCGVDCNPITETRVTGMSKRTGPRTLGEGLFCLAVNHYCCPKDNLLSDCVWRGTAPDCGNAQCKDDEIVVNLDPFGNSLERCRTGRNKIACCKANAPPVTPEAPSPGGVCKPEFDWCAANPVECALEDMDPEFGEDDAADFAGAAAGLHVLAERGTAREIGKVANGVKKMLSQPYPSRGELITKTLGKSVSVGWLANERVCDIYNTGIAKFTATSAAAVPKALDTEHVIDLQVIPQFAQTCVTGILPGGAISKFATIPAAWFNDVFMKDGMLPAGLPRVSPTSPEIRNAMKLIFEACGSDSNILRLLLADREMNQIKGKLVRFLNPMAPKIFQKALKDGAAGNREAAMTAISAIKGTFSVFSYLQHPEVSAAFHATADSIRAQFAIIASNTQGAAFLAERWDEYFLALLRAIVSHGHNWTAERLLQAARHYSQYGGTQIGTTVYAEQMRLVLFLSTQLGKISIKYKDEIIS</sequence>
<comment type="caution">
    <text evidence="1">The sequence shown here is derived from an EMBL/GenBank/DDBJ whole genome shotgun (WGS) entry which is preliminary data.</text>
</comment>
<dbReference type="EMBL" id="MU857114">
    <property type="protein sequence ID" value="KAK4149896.1"/>
    <property type="molecule type" value="Genomic_DNA"/>
</dbReference>
<evidence type="ECO:0000313" key="1">
    <source>
        <dbReference type="EMBL" id="KAK4149896.1"/>
    </source>
</evidence>
<reference evidence="1" key="1">
    <citation type="journal article" date="2023" name="Mol. Phylogenet. Evol.">
        <title>Genome-scale phylogeny and comparative genomics of the fungal order Sordariales.</title>
        <authorList>
            <person name="Hensen N."/>
            <person name="Bonometti L."/>
            <person name="Westerberg I."/>
            <person name="Brannstrom I.O."/>
            <person name="Guillou S."/>
            <person name="Cros-Aarteil S."/>
            <person name="Calhoun S."/>
            <person name="Haridas S."/>
            <person name="Kuo A."/>
            <person name="Mondo S."/>
            <person name="Pangilinan J."/>
            <person name="Riley R."/>
            <person name="LaButti K."/>
            <person name="Andreopoulos B."/>
            <person name="Lipzen A."/>
            <person name="Chen C."/>
            <person name="Yan M."/>
            <person name="Daum C."/>
            <person name="Ng V."/>
            <person name="Clum A."/>
            <person name="Steindorff A."/>
            <person name="Ohm R.A."/>
            <person name="Martin F."/>
            <person name="Silar P."/>
            <person name="Natvig D.O."/>
            <person name="Lalanne C."/>
            <person name="Gautier V."/>
            <person name="Ament-Velasquez S.L."/>
            <person name="Kruys A."/>
            <person name="Hutchinson M.I."/>
            <person name="Powell A.J."/>
            <person name="Barry K."/>
            <person name="Miller A.N."/>
            <person name="Grigoriev I.V."/>
            <person name="Debuchy R."/>
            <person name="Gladieux P."/>
            <person name="Hiltunen Thoren M."/>
            <person name="Johannesson H."/>
        </authorList>
    </citation>
    <scope>NUCLEOTIDE SEQUENCE</scope>
    <source>
        <strain evidence="1">CBS 538.74</strain>
    </source>
</reference>
<dbReference type="Pfam" id="PF03659">
    <property type="entry name" value="Glyco_hydro_71"/>
    <property type="match status" value="1"/>
</dbReference>
<keyword evidence="2" id="KW-1185">Reference proteome</keyword>
<protein>
    <submittedName>
        <fullName evidence="1">Glycosyl hydrolase family 71-domain-containing protein</fullName>
    </submittedName>
</protein>
<proteinExistence type="predicted"/>
<organism evidence="1 2">
    <name type="scientific">Chaetomidium leptoderma</name>
    <dbReference type="NCBI Taxonomy" id="669021"/>
    <lineage>
        <taxon>Eukaryota</taxon>
        <taxon>Fungi</taxon>
        <taxon>Dikarya</taxon>
        <taxon>Ascomycota</taxon>
        <taxon>Pezizomycotina</taxon>
        <taxon>Sordariomycetes</taxon>
        <taxon>Sordariomycetidae</taxon>
        <taxon>Sordariales</taxon>
        <taxon>Chaetomiaceae</taxon>
        <taxon>Chaetomidium</taxon>
    </lineage>
</organism>
<reference evidence="1" key="2">
    <citation type="submission" date="2023-05" db="EMBL/GenBank/DDBJ databases">
        <authorList>
            <consortium name="Lawrence Berkeley National Laboratory"/>
            <person name="Steindorff A."/>
            <person name="Hensen N."/>
            <person name="Bonometti L."/>
            <person name="Westerberg I."/>
            <person name="Brannstrom I.O."/>
            <person name="Guillou S."/>
            <person name="Cros-Aarteil S."/>
            <person name="Calhoun S."/>
            <person name="Haridas S."/>
            <person name="Kuo A."/>
            <person name="Mondo S."/>
            <person name="Pangilinan J."/>
            <person name="Riley R."/>
            <person name="Labutti K."/>
            <person name="Andreopoulos B."/>
            <person name="Lipzen A."/>
            <person name="Chen C."/>
            <person name="Yanf M."/>
            <person name="Daum C."/>
            <person name="Ng V."/>
            <person name="Clum A."/>
            <person name="Ohm R."/>
            <person name="Martin F."/>
            <person name="Silar P."/>
            <person name="Natvig D."/>
            <person name="Lalanne C."/>
            <person name="Gautier V."/>
            <person name="Ament-Velasquez S.L."/>
            <person name="Kruys A."/>
            <person name="Hutchinson M.I."/>
            <person name="Powell A.J."/>
            <person name="Barry K."/>
            <person name="Miller A.N."/>
            <person name="Grigoriev I.V."/>
            <person name="Debuchy R."/>
            <person name="Gladieux P."/>
            <person name="Thoren M.H."/>
            <person name="Johannesson H."/>
        </authorList>
    </citation>
    <scope>NUCLEOTIDE SEQUENCE</scope>
    <source>
        <strain evidence="1">CBS 538.74</strain>
    </source>
</reference>
<keyword evidence="1" id="KW-0378">Hydrolase</keyword>
<gene>
    <name evidence="1" type="ORF">C8A00DRAFT_37504</name>
</gene>